<name>A0A0A9BPV2_ARUDO</name>
<feature type="transmembrane region" description="Helical" evidence="1">
    <location>
        <begin position="6"/>
        <end position="27"/>
    </location>
</feature>
<dbReference type="AlphaFoldDB" id="A0A0A9BPV2"/>
<proteinExistence type="predicted"/>
<dbReference type="EMBL" id="GBRH01236593">
    <property type="protein sequence ID" value="JAD61302.1"/>
    <property type="molecule type" value="Transcribed_RNA"/>
</dbReference>
<reference evidence="2" key="1">
    <citation type="submission" date="2014-09" db="EMBL/GenBank/DDBJ databases">
        <authorList>
            <person name="Magalhaes I.L.F."/>
            <person name="Oliveira U."/>
            <person name="Santos F.R."/>
            <person name="Vidigal T.H.D.A."/>
            <person name="Brescovit A.D."/>
            <person name="Santos A.J."/>
        </authorList>
    </citation>
    <scope>NUCLEOTIDE SEQUENCE</scope>
    <source>
        <tissue evidence="2">Shoot tissue taken approximately 20 cm above the soil surface</tissue>
    </source>
</reference>
<keyword evidence="1" id="KW-0812">Transmembrane</keyword>
<protein>
    <submittedName>
        <fullName evidence="2">Uncharacterized protein</fullName>
    </submittedName>
</protein>
<accession>A0A0A9BPV2</accession>
<keyword evidence="1" id="KW-0472">Membrane</keyword>
<evidence type="ECO:0000313" key="2">
    <source>
        <dbReference type="EMBL" id="JAD61302.1"/>
    </source>
</evidence>
<evidence type="ECO:0000256" key="1">
    <source>
        <dbReference type="SAM" id="Phobius"/>
    </source>
</evidence>
<reference evidence="2" key="2">
    <citation type="journal article" date="2015" name="Data Brief">
        <title>Shoot transcriptome of the giant reed, Arundo donax.</title>
        <authorList>
            <person name="Barrero R.A."/>
            <person name="Guerrero F.D."/>
            <person name="Moolhuijzen P."/>
            <person name="Goolsby J.A."/>
            <person name="Tidwell J."/>
            <person name="Bellgard S.E."/>
            <person name="Bellgard M.I."/>
        </authorList>
    </citation>
    <scope>NUCLEOTIDE SEQUENCE</scope>
    <source>
        <tissue evidence="2">Shoot tissue taken approximately 20 cm above the soil surface</tissue>
    </source>
</reference>
<keyword evidence="1" id="KW-1133">Transmembrane helix</keyword>
<sequence length="56" mass="6361">MLVYLLSGVWLCLECHLIFLHYFGMLVKGFSGNLSILNYFPYEISLVCADPCLGSR</sequence>
<organism evidence="2">
    <name type="scientific">Arundo donax</name>
    <name type="common">Giant reed</name>
    <name type="synonym">Donax arundinaceus</name>
    <dbReference type="NCBI Taxonomy" id="35708"/>
    <lineage>
        <taxon>Eukaryota</taxon>
        <taxon>Viridiplantae</taxon>
        <taxon>Streptophyta</taxon>
        <taxon>Embryophyta</taxon>
        <taxon>Tracheophyta</taxon>
        <taxon>Spermatophyta</taxon>
        <taxon>Magnoliopsida</taxon>
        <taxon>Liliopsida</taxon>
        <taxon>Poales</taxon>
        <taxon>Poaceae</taxon>
        <taxon>PACMAD clade</taxon>
        <taxon>Arundinoideae</taxon>
        <taxon>Arundineae</taxon>
        <taxon>Arundo</taxon>
    </lineage>
</organism>